<dbReference type="SUPFAM" id="SSF56801">
    <property type="entry name" value="Acetyl-CoA synthetase-like"/>
    <property type="match status" value="1"/>
</dbReference>
<dbReference type="InterPro" id="IPR036291">
    <property type="entry name" value="NAD(P)-bd_dom_sf"/>
</dbReference>
<dbReference type="Pfam" id="PF23562">
    <property type="entry name" value="AMP-binding_C_3"/>
    <property type="match status" value="1"/>
</dbReference>
<dbReference type="InterPro" id="IPR000873">
    <property type="entry name" value="AMP-dep_synth/lig_dom"/>
</dbReference>
<dbReference type="AlphaFoldDB" id="A0A8H4LVE3"/>
<dbReference type="InterPro" id="IPR051414">
    <property type="entry name" value="Adenylate-forming_Reductase"/>
</dbReference>
<keyword evidence="1" id="KW-0596">Phosphopantetheine</keyword>
<dbReference type="InterPro" id="IPR042099">
    <property type="entry name" value="ANL_N_sf"/>
</dbReference>
<dbReference type="InterPro" id="IPR009081">
    <property type="entry name" value="PP-bd_ACP"/>
</dbReference>
<keyword evidence="3" id="KW-0521">NADP</keyword>
<accession>A0A8H4LVE3</accession>
<evidence type="ECO:0000259" key="4">
    <source>
        <dbReference type="SMART" id="SM00823"/>
    </source>
</evidence>
<keyword evidence="2" id="KW-0597">Phosphoprotein</keyword>
<reference evidence="5 6" key="1">
    <citation type="journal article" date="2020" name="Genome Biol. Evol.">
        <title>A new high-quality draft genome assembly of the Chinese cordyceps Ophiocordyceps sinensis.</title>
        <authorList>
            <person name="Shu R."/>
            <person name="Zhang J."/>
            <person name="Meng Q."/>
            <person name="Zhang H."/>
            <person name="Zhou G."/>
            <person name="Li M."/>
            <person name="Wu P."/>
            <person name="Zhao Y."/>
            <person name="Chen C."/>
            <person name="Qin Q."/>
        </authorList>
    </citation>
    <scope>NUCLEOTIDE SEQUENCE [LARGE SCALE GENOMIC DNA]</scope>
    <source>
        <strain evidence="5 6">IOZ07</strain>
    </source>
</reference>
<evidence type="ECO:0000313" key="5">
    <source>
        <dbReference type="EMBL" id="KAF4506310.1"/>
    </source>
</evidence>
<dbReference type="PANTHER" id="PTHR43439:SF2">
    <property type="entry name" value="ENZYME, PUTATIVE (JCVI)-RELATED"/>
    <property type="match status" value="1"/>
</dbReference>
<dbReference type="Pfam" id="PF00501">
    <property type="entry name" value="AMP-binding"/>
    <property type="match status" value="1"/>
</dbReference>
<dbReference type="SUPFAM" id="SSF47336">
    <property type="entry name" value="ACP-like"/>
    <property type="match status" value="1"/>
</dbReference>
<dbReference type="GO" id="GO:0031177">
    <property type="term" value="F:phosphopantetheine binding"/>
    <property type="evidence" value="ECO:0007669"/>
    <property type="project" value="InterPro"/>
</dbReference>
<dbReference type="Pfam" id="PF00550">
    <property type="entry name" value="PP-binding"/>
    <property type="match status" value="1"/>
</dbReference>
<gene>
    <name evidence="5" type="ORF">G6O67_006408</name>
</gene>
<dbReference type="InterPro" id="IPR013120">
    <property type="entry name" value="FAR_NAD-bd"/>
</dbReference>
<sequence>MANVGVTYFTCTLGQAAQRRQEGTHVEHSAKTVMELVDEQARLVPQRPALGFAFTPCTNSIVTFQGLRDASISAAQTLSRLMEPRRGGDGATPTVGLLCTSSAEFVSTLLGLMRSGWSVLLLAPQLEPRAIRHLCDALEVDAVFVDEAHRKRGQGINGSVRVLEIPSSDKTLSTSGAKGKPLKALKTHQGSDTAYFFHTSGTSSGLPKPIAQSHAGVVGALPRFAAGEHVATFSTTPLYHGGLADCLRAWTSGAMIWCFPEGLAPVTTANLLSAVAYARAASPVPVAYFSSVPFVLQRLADEDRGVELLRSMDLVGVGGAPLAASVGDGLVRAGVKLLSRMGSAECGFLMSSHRDYSTDGEWQYLRPVDDARLLEFEPRENGLCELVVKPGWPFMSKTNRDDGSYATSDLFEPHPSRPNAWRYHSRADAQIMLVNGKKFDPSPIEADVLASTKLLQDVLIFGSGRDYPGILLFPADDKLSPGGLIDAVWPCVEKVNSATQSHARLPRSMLVVVPVSAQGAEKALEKSSKGTILRRQAEERYADAIEAAYQGPLTMPSSWRQIEDEHLSSAVLDCFHRVLGRQVDAHEDLYRQGVDSMACIQVRNLIEATCLPPLGERRLPANVIYDRGTVEALTAYLRRVRSDDGRARDGEDDGDDDGAAHKAMYGLAEKYSNFGGADVAAPAPRGKHGTVVVLTGATGFLGSYMLHQLRQETGVRAVYCLVRAQSPHEAHDRVSAALAKRGMLGLEQPGGKVACLPCDLTDAQRLGLAERDWRRILEDATVVVHAAWTVNFSLRLGSFADQVAGTRNLIGLAMACGARFFFLSSTAAVSRAGAPAIAERASSDASEASPLGYSRSKWVAERVCAAAGNHGAGGSDVSADRRRRSVFIIRIGQLCGDEAGTWNASEAHPLMLATARIAGCLPDLPGEALDWMPVELAARAVLEIALPDGNVTPDEHGASQADAGTGVYHVLNPHAVPTWSQMLNWISTADGLDGASRSFDIVPPEAWLSRLEDAFKEGDARHPAQALLGLWKSELGTGHGGGGAEARPKPVFEVGLTRRVSATMWGMRPLDRQRVLAMWRWVGASIPGL</sequence>
<dbReference type="EMBL" id="JAAVMX010000007">
    <property type="protein sequence ID" value="KAF4506310.1"/>
    <property type="molecule type" value="Genomic_DNA"/>
</dbReference>
<evidence type="ECO:0000256" key="1">
    <source>
        <dbReference type="ARBA" id="ARBA00022450"/>
    </source>
</evidence>
<dbReference type="InterPro" id="IPR036736">
    <property type="entry name" value="ACP-like_sf"/>
</dbReference>
<dbReference type="Gene3D" id="3.40.50.12780">
    <property type="entry name" value="N-terminal domain of ligase-like"/>
    <property type="match status" value="1"/>
</dbReference>
<dbReference type="Proteomes" id="UP000557566">
    <property type="component" value="Unassembled WGS sequence"/>
</dbReference>
<evidence type="ECO:0000313" key="6">
    <source>
        <dbReference type="Proteomes" id="UP000557566"/>
    </source>
</evidence>
<dbReference type="InterPro" id="IPR020806">
    <property type="entry name" value="PKS_PP-bd"/>
</dbReference>
<feature type="domain" description="Polyketide synthase-like phosphopantetheine-binding" evidence="4">
    <location>
        <begin position="568"/>
        <end position="641"/>
    </location>
</feature>
<evidence type="ECO:0000256" key="3">
    <source>
        <dbReference type="ARBA" id="ARBA00022857"/>
    </source>
</evidence>
<dbReference type="Gene3D" id="3.40.50.720">
    <property type="entry name" value="NAD(P)-binding Rossmann-like Domain"/>
    <property type="match status" value="1"/>
</dbReference>
<dbReference type="Gene3D" id="1.10.1200.10">
    <property type="entry name" value="ACP-like"/>
    <property type="match status" value="1"/>
</dbReference>
<proteinExistence type="predicted"/>
<dbReference type="Pfam" id="PF07993">
    <property type="entry name" value="NAD_binding_4"/>
    <property type="match status" value="1"/>
</dbReference>
<keyword evidence="6" id="KW-1185">Reference proteome</keyword>
<dbReference type="OrthoDB" id="429813at2759"/>
<evidence type="ECO:0000256" key="2">
    <source>
        <dbReference type="ARBA" id="ARBA00022553"/>
    </source>
</evidence>
<dbReference type="SUPFAM" id="SSF51735">
    <property type="entry name" value="NAD(P)-binding Rossmann-fold domains"/>
    <property type="match status" value="1"/>
</dbReference>
<protein>
    <recommendedName>
        <fullName evidence="4">Polyketide synthase-like phosphopantetheine-binding domain-containing protein</fullName>
    </recommendedName>
</protein>
<organism evidence="5 6">
    <name type="scientific">Ophiocordyceps sinensis</name>
    <dbReference type="NCBI Taxonomy" id="72228"/>
    <lineage>
        <taxon>Eukaryota</taxon>
        <taxon>Fungi</taxon>
        <taxon>Dikarya</taxon>
        <taxon>Ascomycota</taxon>
        <taxon>Pezizomycotina</taxon>
        <taxon>Sordariomycetes</taxon>
        <taxon>Hypocreomycetidae</taxon>
        <taxon>Hypocreales</taxon>
        <taxon>Ophiocordycipitaceae</taxon>
        <taxon>Ophiocordyceps</taxon>
    </lineage>
</organism>
<dbReference type="SMART" id="SM00823">
    <property type="entry name" value="PKS_PP"/>
    <property type="match status" value="1"/>
</dbReference>
<name>A0A8H4LVE3_9HYPO</name>
<comment type="caution">
    <text evidence="5">The sequence shown here is derived from an EMBL/GenBank/DDBJ whole genome shotgun (WGS) entry which is preliminary data.</text>
</comment>
<dbReference type="PANTHER" id="PTHR43439">
    <property type="entry name" value="PHENYLACETATE-COENZYME A LIGASE"/>
    <property type="match status" value="1"/>
</dbReference>